<dbReference type="GO" id="GO:0035556">
    <property type="term" value="P:intracellular signal transduction"/>
    <property type="evidence" value="ECO:0007669"/>
    <property type="project" value="InterPro"/>
</dbReference>
<feature type="domain" description="Guanylate cyclase" evidence="1">
    <location>
        <begin position="297"/>
        <end position="451"/>
    </location>
</feature>
<dbReference type="EMBL" id="FO203503">
    <property type="protein sequence ID" value="CCK80504.1"/>
    <property type="molecule type" value="Genomic_DNA"/>
</dbReference>
<reference evidence="2 3" key="1">
    <citation type="journal article" date="2013" name="Environ. Microbiol.">
        <title>Complete genome, catabolic sub-proteomes and key-metabolites of Desulfobacula toluolica Tol2, a marine, aromatic compound-degrading, sulfate-reducing bacterium.</title>
        <authorList>
            <person name="Wohlbrand L."/>
            <person name="Jacob J.H."/>
            <person name="Kube M."/>
            <person name="Mussmann M."/>
            <person name="Jarling R."/>
            <person name="Beck A."/>
            <person name="Amann R."/>
            <person name="Wilkes H."/>
            <person name="Reinhardt R."/>
            <person name="Rabus R."/>
        </authorList>
    </citation>
    <scope>NUCLEOTIDE SEQUENCE [LARGE SCALE GENOMIC DNA]</scope>
    <source>
        <strain evidence="3">DSM 7467 / Tol2</strain>
    </source>
</reference>
<dbReference type="GO" id="GO:0009190">
    <property type="term" value="P:cyclic nucleotide biosynthetic process"/>
    <property type="evidence" value="ECO:0007669"/>
    <property type="project" value="InterPro"/>
</dbReference>
<protein>
    <submittedName>
        <fullName evidence="2">Putative adenylate cyclase family protein</fullName>
    </submittedName>
</protein>
<dbReference type="Gene3D" id="3.30.70.1230">
    <property type="entry name" value="Nucleotide cyclase"/>
    <property type="match status" value="1"/>
</dbReference>
<dbReference type="PROSITE" id="PS50125">
    <property type="entry name" value="GUANYLATE_CYCLASE_2"/>
    <property type="match status" value="1"/>
</dbReference>
<dbReference type="HOGENOM" id="CLU_499425_0_0_7"/>
<dbReference type="SUPFAM" id="SSF55073">
    <property type="entry name" value="Nucleotide cyclase"/>
    <property type="match status" value="1"/>
</dbReference>
<dbReference type="GO" id="GO:0004016">
    <property type="term" value="F:adenylate cyclase activity"/>
    <property type="evidence" value="ECO:0007669"/>
    <property type="project" value="UniProtKB-ARBA"/>
</dbReference>
<organism evidence="2 3">
    <name type="scientific">Desulfobacula toluolica (strain DSM 7467 / Tol2)</name>
    <dbReference type="NCBI Taxonomy" id="651182"/>
    <lineage>
        <taxon>Bacteria</taxon>
        <taxon>Pseudomonadati</taxon>
        <taxon>Thermodesulfobacteriota</taxon>
        <taxon>Desulfobacteria</taxon>
        <taxon>Desulfobacterales</taxon>
        <taxon>Desulfobacteraceae</taxon>
        <taxon>Desulfobacula</taxon>
    </lineage>
</organism>
<evidence type="ECO:0000313" key="3">
    <source>
        <dbReference type="Proteomes" id="UP000007347"/>
    </source>
</evidence>
<dbReference type="Proteomes" id="UP000007347">
    <property type="component" value="Chromosome"/>
</dbReference>
<sequence length="545" mass="61928">MKPESSDMEKFERIVFKKKNPLGLLLSFSLKLMQASQAGLLFGTNKTYSKFLPPDQWDRGVMHKFDGKGFKGVVLKYFGTWIVKYKGLSPVRLYKETQFGETKETDGIISFVLRKHQDFYEKGIKILIIDTSPEALRFEVLNDAKENFSKVSILSYDGDVFKSLSDLKMNTAIVNQFKSQNFICAYIPDYGAIVFNMIDENLLQKNKDGFINKLQLKKRLNMLISAIEMASIAYIGLARGRQAAHIIWRKEKTLRKTALRLKNKEIELNEQKNYLKAVGAVNENQLNMEAVSITDGVYAFIDMIGSATLRKKIINPLDYFFILNLCHQIAADNANRYSCRVDNFIGDSVFLQNASPFDDEKAGFPMGTHERIMLIIFAITSIFNEIHLLKTGRHDMDKSGRVKKILDEAQTNISFRAGMEMGTALIGPLGSQKRRIVTAIGKAVNTASRLESTGVQDGIHISENVMNLLKDAHITRDTKIVWQTVFIGNDLKKSETLNDLDFFNCYKTTFGIKGNVIKEQKNISYKEFSKNISYVIKCIPDSDNF</sequence>
<dbReference type="Pfam" id="PF00211">
    <property type="entry name" value="Guanylate_cyc"/>
    <property type="match status" value="1"/>
</dbReference>
<keyword evidence="3" id="KW-1185">Reference proteome</keyword>
<dbReference type="STRING" id="651182.TOL2_C23430"/>
<evidence type="ECO:0000259" key="1">
    <source>
        <dbReference type="PROSITE" id="PS50125"/>
    </source>
</evidence>
<accession>K0N986</accession>
<name>K0N986_DESTT</name>
<dbReference type="InterPro" id="IPR001054">
    <property type="entry name" value="A/G_cyclase"/>
</dbReference>
<dbReference type="RefSeq" id="WP_014957816.1">
    <property type="nucleotide sequence ID" value="NC_018645.1"/>
</dbReference>
<evidence type="ECO:0000313" key="2">
    <source>
        <dbReference type="EMBL" id="CCK80504.1"/>
    </source>
</evidence>
<dbReference type="AlphaFoldDB" id="K0N986"/>
<dbReference type="InterPro" id="IPR029787">
    <property type="entry name" value="Nucleotide_cyclase"/>
</dbReference>
<dbReference type="KEGG" id="dto:TOL2_C23430"/>
<proteinExistence type="predicted"/>
<dbReference type="CDD" id="cd07302">
    <property type="entry name" value="CHD"/>
    <property type="match status" value="1"/>
</dbReference>
<gene>
    <name evidence="2" type="ordered locus">TOL2_C23430</name>
</gene>